<evidence type="ECO:0000256" key="1">
    <source>
        <dbReference type="SAM" id="MobiDB-lite"/>
    </source>
</evidence>
<feature type="compositionally biased region" description="Polar residues" evidence="1">
    <location>
        <begin position="1648"/>
        <end position="1658"/>
    </location>
</feature>
<feature type="compositionally biased region" description="Basic and acidic residues" evidence="1">
    <location>
        <begin position="1659"/>
        <end position="1668"/>
    </location>
</feature>
<feature type="compositionally biased region" description="Polar residues" evidence="1">
    <location>
        <begin position="1669"/>
        <end position="1702"/>
    </location>
</feature>
<organism evidence="2 3">
    <name type="scientific">Hypsibius exemplaris</name>
    <name type="common">Freshwater tardigrade</name>
    <dbReference type="NCBI Taxonomy" id="2072580"/>
    <lineage>
        <taxon>Eukaryota</taxon>
        <taxon>Metazoa</taxon>
        <taxon>Ecdysozoa</taxon>
        <taxon>Tardigrada</taxon>
        <taxon>Eutardigrada</taxon>
        <taxon>Parachela</taxon>
        <taxon>Hypsibioidea</taxon>
        <taxon>Hypsibiidae</taxon>
        <taxon>Hypsibius</taxon>
    </lineage>
</organism>
<feature type="compositionally biased region" description="Basic and acidic residues" evidence="1">
    <location>
        <begin position="880"/>
        <end position="898"/>
    </location>
</feature>
<feature type="region of interest" description="Disordered" evidence="1">
    <location>
        <begin position="781"/>
        <end position="814"/>
    </location>
</feature>
<feature type="region of interest" description="Disordered" evidence="1">
    <location>
        <begin position="685"/>
        <end position="743"/>
    </location>
</feature>
<dbReference type="OrthoDB" id="10213644at2759"/>
<feature type="compositionally biased region" description="Basic and acidic residues" evidence="1">
    <location>
        <begin position="691"/>
        <end position="706"/>
    </location>
</feature>
<feature type="compositionally biased region" description="Basic residues" evidence="1">
    <location>
        <begin position="283"/>
        <end position="294"/>
    </location>
</feature>
<feature type="compositionally biased region" description="Low complexity" evidence="1">
    <location>
        <begin position="228"/>
        <end position="238"/>
    </location>
</feature>
<feature type="compositionally biased region" description="Low complexity" evidence="1">
    <location>
        <begin position="801"/>
        <end position="813"/>
    </location>
</feature>
<feature type="region of interest" description="Disordered" evidence="1">
    <location>
        <begin position="1641"/>
        <end position="1713"/>
    </location>
</feature>
<feature type="compositionally biased region" description="Polar residues" evidence="1">
    <location>
        <begin position="253"/>
        <end position="263"/>
    </location>
</feature>
<proteinExistence type="predicted"/>
<accession>A0A1W0WFJ6</accession>
<evidence type="ECO:0000313" key="3">
    <source>
        <dbReference type="Proteomes" id="UP000192578"/>
    </source>
</evidence>
<dbReference type="EMBL" id="MTYJ01000113">
    <property type="protein sequence ID" value="OQV13971.1"/>
    <property type="molecule type" value="Genomic_DNA"/>
</dbReference>
<keyword evidence="3" id="KW-1185">Reference proteome</keyword>
<feature type="region of interest" description="Disordered" evidence="1">
    <location>
        <begin position="1041"/>
        <end position="1072"/>
    </location>
</feature>
<sequence length="1778" mass="195922">MVIRSTEPGGDMTRQKLDRIMTDTDSGSSLVGRDKKNHEKAWYAKYLLRFGNSLRVNRRAERELTVTHSAPVISSASRRSVVSAINASETGSLGGALPSRHETDQHEAFVARDPNGFQESAAASETLLMNINGRIKSRGKTDSDSSAVTVTATASRSKINKSKRGKTKLERRKALRQILKNAGEYIDGVKKCNEILLALPPLPPLLPLPPLPPLPFKSEYVEKWLTDSSSDFTPSDPDQLACSEMARPDEKSSTQVSSRSTTLKSEDTSDGGTTHTKAENGKTKKTHKKTKKRRNEPLRGLSMGTICPVHSCTCTVNKDQPNAHSSACPSNTVNNVAGTLKERLFHVIPSSLSLVTKTEEAENVKFEPSIAPFTSLSGMDFFDPLPRTDMSVATPGHLLDDFEFSISLEDPPSVSSVPIERLESPLAILSIPAVEPLATVKATPISVLQKDEMIPTVLTADCSPECIMDRTSNPGRGLFYFGFRLNSRVRRKLSSYIFKRKPLHYAKLSRRASRISVEAQTAPEEVPAASESATEVPIEIAQSVALQGLDKQGIEKPDPLLAAVVSQNKELVASIANIFATLQSHVQRADDDRRYMTTFMQGSINEVAAVRKTRDTACSPAESQSQLSVPVRPSRSKKRLLEHLSQTKIMSDRADRLTVSPSVETKLLSDRADRLTVSPSVEAAFHSFPSEQREPIEHTKNAELPKVHPRKSLSRPSEASTPATVCQQRQTPRTFTLSLSGSKSEQIRLSNSKEVFACDKEEEDVKYSTVMQSCVESHVAKHAVSSHDEPDGAPEDPEVVSETSTKTAKSSTTGLVLSSSAVNTVEHSCDAEELSSDNSAVYGTARTDFAQSILSLNTKKLRKSSSHVDYASSTTPADMQTRDVGRSTSKVDAKTDRGKVKRRPKPADGHAPSERSTESLFLSPGVLDSGDSDTTDSGLKTAGLATPSPRCQSQKEKSPFIKQAASADDAEHGFYISSSSSGMTSAVQSVKSEKHQKPAERLKLDPPAAANFRLEASCQTSGSHLSAVGREEVRLDPTVLVTGSPPSEAATKPTAATRSTIGRSNTSQKHDSDTIKTLLGTDAFRVNISDSTIVDSETGMTFHPARSNSQTGNEDAALMEAPSKLNVVCDAERMFEAELQERLHDLQVENGAPTPLIELLEYVFYLLGLRGIQPEEDLFLPSCHVEDSMILWNAWKSKVFTSSGHSGQEAAELSENSPDSIRMFAFHSINRLFHFLSTYCTVPNWEFTSVSRAVLETNGDIKALYELFHSGTLEIPADRPKFFTTSAVNNRKNLRLFIMNTFRSDTDGRLESIQRQKCLFYVHLFKNDAITRPTADQIAEYRGLLRSFEMEELLAFNRTDEIFIDVTVQQWMSTHDAHLEDSAADAEFQLLREETKRWLSQTTLINSRNRYGPLGGLKMMAAKYLKGVLGNMSHEHRTFVSSILQIEQDPKTLAWTPADNFLDQVEANGLDKAVRDYIVPYRFVGGFNLPHQKTAVSRKEEERQETFNILEEICVQESISNNRLAQQAPASPKADLKALSRTQFYKQQLKDPDIRKHLLAKGQPLTWDKGQSHLLAKGQSHLLAKGQSLTLAKGQSLTLDKGQSLPPFGNGGAARRTGAGIGVNHTEMYEKVERYLRNSHAHQDVKSDQPSNVQTTAGDQRRRTERAQTESSVATSSDGSLSVSLAVNSNGRRGVQAASQPQLPVREQRVPASSINLSQYQRDYRQSRQYKREYTPRTGEQQPISTIPARLRLVEDAASYRLPVVKTDFLSPNSKVQQ</sequence>
<feature type="compositionally biased region" description="Polar residues" evidence="1">
    <location>
        <begin position="1054"/>
        <end position="1067"/>
    </location>
</feature>
<comment type="caution">
    <text evidence="2">The sequence shown here is derived from an EMBL/GenBank/DDBJ whole genome shotgun (WGS) entry which is preliminary data.</text>
</comment>
<dbReference type="Proteomes" id="UP000192578">
    <property type="component" value="Unassembled WGS sequence"/>
</dbReference>
<name>A0A1W0WFJ6_HYPEX</name>
<reference evidence="3" key="1">
    <citation type="submission" date="2017-01" db="EMBL/GenBank/DDBJ databases">
        <title>Comparative genomics of anhydrobiosis in the tardigrade Hypsibius dujardini.</title>
        <authorList>
            <person name="Yoshida Y."/>
            <person name="Koutsovoulos G."/>
            <person name="Laetsch D."/>
            <person name="Stevens L."/>
            <person name="Kumar S."/>
            <person name="Horikawa D."/>
            <person name="Ishino K."/>
            <person name="Komine S."/>
            <person name="Tomita M."/>
            <person name="Blaxter M."/>
            <person name="Arakawa K."/>
        </authorList>
    </citation>
    <scope>NUCLEOTIDE SEQUENCE [LARGE SCALE GENOMIC DNA]</scope>
    <source>
        <strain evidence="3">Z151</strain>
    </source>
</reference>
<protein>
    <submittedName>
        <fullName evidence="2">Uncharacterized protein</fullName>
    </submittedName>
</protein>
<feature type="compositionally biased region" description="Polar residues" evidence="1">
    <location>
        <begin position="714"/>
        <end position="743"/>
    </location>
</feature>
<feature type="compositionally biased region" description="Basic residues" evidence="1">
    <location>
        <begin position="158"/>
        <end position="168"/>
    </location>
</feature>
<feature type="region of interest" description="Disordered" evidence="1">
    <location>
        <begin position="617"/>
        <end position="638"/>
    </location>
</feature>
<feature type="compositionally biased region" description="Polar residues" evidence="1">
    <location>
        <begin position="144"/>
        <end position="157"/>
    </location>
</feature>
<feature type="compositionally biased region" description="Basic and acidic residues" evidence="1">
    <location>
        <begin position="905"/>
        <end position="917"/>
    </location>
</feature>
<gene>
    <name evidence="2" type="ORF">BV898_11852</name>
</gene>
<feature type="region of interest" description="Disordered" evidence="1">
    <location>
        <begin position="864"/>
        <end position="958"/>
    </location>
</feature>
<feature type="region of interest" description="Disordered" evidence="1">
    <location>
        <begin position="228"/>
        <end position="302"/>
    </location>
</feature>
<evidence type="ECO:0000313" key="2">
    <source>
        <dbReference type="EMBL" id="OQV13971.1"/>
    </source>
</evidence>
<feature type="region of interest" description="Disordered" evidence="1">
    <location>
        <begin position="136"/>
        <end position="168"/>
    </location>
</feature>